<keyword evidence="3" id="KW-0813">Transport</keyword>
<evidence type="ECO:0000256" key="7">
    <source>
        <dbReference type="ARBA" id="ARBA00044504"/>
    </source>
</evidence>
<evidence type="ECO:0000256" key="2">
    <source>
        <dbReference type="ARBA" id="ARBA00010992"/>
    </source>
</evidence>
<comment type="subcellular location">
    <subcellularLocation>
        <location evidence="1">Membrane</location>
    </subcellularLocation>
</comment>
<evidence type="ECO:0000256" key="1">
    <source>
        <dbReference type="ARBA" id="ARBA00004370"/>
    </source>
</evidence>
<dbReference type="SUPFAM" id="SSF103473">
    <property type="entry name" value="MFS general substrate transporter"/>
    <property type="match status" value="1"/>
</dbReference>
<keyword evidence="4 8" id="KW-0812">Transmembrane</keyword>
<evidence type="ECO:0000256" key="6">
    <source>
        <dbReference type="ARBA" id="ARBA00023136"/>
    </source>
</evidence>
<keyword evidence="6 8" id="KW-0472">Membrane</keyword>
<dbReference type="GO" id="GO:0015144">
    <property type="term" value="F:carbohydrate transmembrane transporter activity"/>
    <property type="evidence" value="ECO:0007669"/>
    <property type="project" value="InterPro"/>
</dbReference>
<evidence type="ECO:0000313" key="9">
    <source>
        <dbReference type="EMBL" id="KAK1387550.1"/>
    </source>
</evidence>
<evidence type="ECO:0000256" key="4">
    <source>
        <dbReference type="ARBA" id="ARBA00022692"/>
    </source>
</evidence>
<reference evidence="9" key="2">
    <citation type="submission" date="2023-05" db="EMBL/GenBank/DDBJ databases">
        <authorList>
            <person name="Schelkunov M.I."/>
        </authorList>
    </citation>
    <scope>NUCLEOTIDE SEQUENCE</scope>
    <source>
        <strain evidence="9">Hsosn_3</strain>
        <tissue evidence="9">Leaf</tissue>
    </source>
</reference>
<dbReference type="PANTHER" id="PTHR23500:SF357">
    <property type="entry name" value="IP12678P"/>
    <property type="match status" value="1"/>
</dbReference>
<evidence type="ECO:0000256" key="5">
    <source>
        <dbReference type="ARBA" id="ARBA00022989"/>
    </source>
</evidence>
<dbReference type="Pfam" id="PF00083">
    <property type="entry name" value="Sugar_tr"/>
    <property type="match status" value="1"/>
</dbReference>
<keyword evidence="10" id="KW-1185">Reference proteome</keyword>
<feature type="transmembrane region" description="Helical" evidence="8">
    <location>
        <begin position="65"/>
        <end position="90"/>
    </location>
</feature>
<keyword evidence="5 8" id="KW-1133">Transmembrane helix</keyword>
<protein>
    <submittedName>
        <fullName evidence="9">Uncharacterized protein</fullName>
    </submittedName>
</protein>
<evidence type="ECO:0000256" key="8">
    <source>
        <dbReference type="SAM" id="Phobius"/>
    </source>
</evidence>
<dbReference type="EMBL" id="JAUIZM010000004">
    <property type="protein sequence ID" value="KAK1387550.1"/>
    <property type="molecule type" value="Genomic_DNA"/>
</dbReference>
<reference evidence="9" key="1">
    <citation type="submission" date="2023-02" db="EMBL/GenBank/DDBJ databases">
        <title>Genome of toxic invasive species Heracleum sosnowskyi carries increased number of genes despite the absence of recent whole-genome duplications.</title>
        <authorList>
            <person name="Schelkunov M."/>
            <person name="Shtratnikova V."/>
            <person name="Makarenko M."/>
            <person name="Klepikova A."/>
            <person name="Omelchenko D."/>
            <person name="Novikova G."/>
            <person name="Obukhova E."/>
            <person name="Bogdanov V."/>
            <person name="Penin A."/>
            <person name="Logacheva M."/>
        </authorList>
    </citation>
    <scope>NUCLEOTIDE SEQUENCE</scope>
    <source>
        <strain evidence="9">Hsosn_3</strain>
        <tissue evidence="9">Leaf</tissue>
    </source>
</reference>
<dbReference type="Proteomes" id="UP001237642">
    <property type="component" value="Unassembled WGS sequence"/>
</dbReference>
<evidence type="ECO:0000313" key="10">
    <source>
        <dbReference type="Proteomes" id="UP001237642"/>
    </source>
</evidence>
<organism evidence="9 10">
    <name type="scientific">Heracleum sosnowskyi</name>
    <dbReference type="NCBI Taxonomy" id="360622"/>
    <lineage>
        <taxon>Eukaryota</taxon>
        <taxon>Viridiplantae</taxon>
        <taxon>Streptophyta</taxon>
        <taxon>Embryophyta</taxon>
        <taxon>Tracheophyta</taxon>
        <taxon>Spermatophyta</taxon>
        <taxon>Magnoliopsida</taxon>
        <taxon>eudicotyledons</taxon>
        <taxon>Gunneridae</taxon>
        <taxon>Pentapetalae</taxon>
        <taxon>asterids</taxon>
        <taxon>campanulids</taxon>
        <taxon>Apiales</taxon>
        <taxon>Apiaceae</taxon>
        <taxon>Apioideae</taxon>
        <taxon>apioid superclade</taxon>
        <taxon>Tordylieae</taxon>
        <taxon>Tordyliinae</taxon>
        <taxon>Heracleum</taxon>
    </lineage>
</organism>
<dbReference type="PANTHER" id="PTHR23500">
    <property type="entry name" value="SOLUTE CARRIER FAMILY 2, FACILITATED GLUCOSE TRANSPORTER"/>
    <property type="match status" value="1"/>
</dbReference>
<dbReference type="GO" id="GO:0016020">
    <property type="term" value="C:membrane"/>
    <property type="evidence" value="ECO:0007669"/>
    <property type="project" value="UniProtKB-SubCell"/>
</dbReference>
<gene>
    <name evidence="9" type="ORF">POM88_015728</name>
</gene>
<name>A0AAD8IP88_9APIA</name>
<dbReference type="InterPro" id="IPR045262">
    <property type="entry name" value="STP/PLT_plant"/>
</dbReference>
<sequence length="161" mass="18232">MINLKHMDKLLTTKGPSLSGVTAMPDFLRNSSSRVQKNSGKRTTFLPSYATRKFGRKRTMLMPRIFFQIGVVFNAISINLGMFIFGKLALGHGVGFANQAVPLILSKIAPTRIKFNREMMLQRSKHGMERELDDRESLLNIKAPPPKSLHAVNYRVKHYSN</sequence>
<comment type="caution">
    <text evidence="9">The sequence shown here is derived from an EMBL/GenBank/DDBJ whole genome shotgun (WGS) entry which is preliminary data.</text>
</comment>
<accession>A0AAD8IP88</accession>
<dbReference type="Gene3D" id="1.20.1250.20">
    <property type="entry name" value="MFS general substrate transporter like domains"/>
    <property type="match status" value="1"/>
</dbReference>
<proteinExistence type="inferred from homology"/>
<comment type="similarity">
    <text evidence="2">Belongs to the major facilitator superfamily. Sugar transporter (TC 2.A.1.1) family.</text>
</comment>
<dbReference type="InterPro" id="IPR005828">
    <property type="entry name" value="MFS_sugar_transport-like"/>
</dbReference>
<comment type="similarity">
    <text evidence="7">Belongs to the major facilitator superfamily. Phosphate:H(+) symporter (TC 2.A.1.9) family.</text>
</comment>
<evidence type="ECO:0000256" key="3">
    <source>
        <dbReference type="ARBA" id="ARBA00022448"/>
    </source>
</evidence>
<dbReference type="InterPro" id="IPR036259">
    <property type="entry name" value="MFS_trans_sf"/>
</dbReference>
<dbReference type="AlphaFoldDB" id="A0AAD8IP88"/>